<keyword evidence="1" id="KW-0175">Coiled coil</keyword>
<dbReference type="EMBL" id="CP034346">
    <property type="protein sequence ID" value="AZS14301.1"/>
    <property type="molecule type" value="Genomic_DNA"/>
</dbReference>
<sequence>MIPWKMWFSGIRDYPATVMDLSGQMDHVLITGPNGAGKSTITYCMGAALYSSKVDIEGLRSRNLQADESWKAHIRLLFRNEGSDRLDAPDYIEFLLRIYQDPGQPVKKEFFIASGDDPDQWENTVRYTSGDRQYNFSAYKKDLQYKYKIDPDMFYLIWYQQEVNQFAVMDPQERFRIFAEMHGIDRAQQSWEESMEKLKETQETLRTSETNVLHKKQLLSIQSTALKRYEENRSRLLEGGQLYSRSLLQLEDYYRREEAQLQGQIEQLELGIDIQRDNMDELEIREAEVLEQLNAQGEQINLAEQELTRNEETLQQLTDDMKETSTAVNELESELQLVSKEKERIRRTEDEVKQQLVQTKHQLSEAIREKELREQELQKCGDSRDQCTKLISRLEVEIDQDRQQEIKHKERLTQYKSSHYIQECLNQLDSSIQREKDQLHGQRQEIGQLEEELRRLEQAQDWSVRQMESLEFFRVKRVQAFTLSELVELDVSAQLKWEERFNAIKYTIFFDGIISEPPNDLYHVPLRKVVPDRSITELPNLHLKVKEGLREEWIPYAMKALWWIEQFFIGGVFQVEHSVLIDPMGIRGSQEKGRYILSERALQLRKEKLTQQIHDLKLRSEELKGQIEQNTHEYQTLSSMIQRVRESEAFMTQEYERTERIRKLNDENARVNKLKDRIRQLEQERIQYNQEEVRLRHLEQELQYESDFYVQLGQLKDKYEALNEIQRYLDSLKAQIEKLQDQLEQEEEQLHRLGRGKKKIERELQDVQDQKVQKERNLGHMSRQLDNTRDKWNVVQQELIGGIQEIQDLKRLIPDIYNEVVATYTSNLAESALSKRTTSELQQDKEKGKIQFDFARQEPGIDPAAPDNYRVVQEEYERLQNEYNRTKVLFEEDQIRTDELKNALETTINMRVLEIRQRFSSYMSLFQFEGEIDWESYEDRKQRTHFNLFIKARKEGHRGALEDVSVKARGGKVGKGVSGGEESLSSLLFALALLQNLQTAPGFIVLDEFDSALDEQRKLKVFDLYVRELKRKLIILTPKSHEPSYLERFDKAYIVHHDPTVPRSKVTGIVRRGK</sequence>
<dbReference type="AlphaFoldDB" id="A0A3Q9I791"/>
<dbReference type="CDD" id="cd00267">
    <property type="entry name" value="ABC_ATPase"/>
    <property type="match status" value="1"/>
</dbReference>
<evidence type="ECO:0000313" key="4">
    <source>
        <dbReference type="EMBL" id="AZS14301.1"/>
    </source>
</evidence>
<dbReference type="Proteomes" id="UP000270678">
    <property type="component" value="Chromosome"/>
</dbReference>
<dbReference type="Gene3D" id="3.40.50.300">
    <property type="entry name" value="P-loop containing nucleotide triphosphate hydrolases"/>
    <property type="match status" value="2"/>
</dbReference>
<evidence type="ECO:0000256" key="1">
    <source>
        <dbReference type="SAM" id="Coils"/>
    </source>
</evidence>
<dbReference type="InterPro" id="IPR003395">
    <property type="entry name" value="RecF/RecN/SMC_N"/>
</dbReference>
<dbReference type="RefSeq" id="WP_126996836.1">
    <property type="nucleotide sequence ID" value="NZ_CP034346.1"/>
</dbReference>
<gene>
    <name evidence="4" type="ORF">EI981_07390</name>
</gene>
<dbReference type="Pfam" id="PF13476">
    <property type="entry name" value="AAA_23"/>
    <property type="match status" value="1"/>
</dbReference>
<evidence type="ECO:0000259" key="3">
    <source>
        <dbReference type="Pfam" id="PF13476"/>
    </source>
</evidence>
<dbReference type="KEGG" id="plut:EI981_07390"/>
<feature type="coiled-coil region" evidence="1">
    <location>
        <begin position="265"/>
        <end position="459"/>
    </location>
</feature>
<dbReference type="GO" id="GO:0016887">
    <property type="term" value="F:ATP hydrolysis activity"/>
    <property type="evidence" value="ECO:0007669"/>
    <property type="project" value="InterPro"/>
</dbReference>
<feature type="domain" description="Rad50/SbcC-type AAA" evidence="3">
    <location>
        <begin position="28"/>
        <end position="268"/>
    </location>
</feature>
<dbReference type="InterPro" id="IPR027417">
    <property type="entry name" value="P-loop_NTPase"/>
</dbReference>
<dbReference type="OrthoDB" id="2481648at2"/>
<dbReference type="GO" id="GO:0006302">
    <property type="term" value="P:double-strand break repair"/>
    <property type="evidence" value="ECO:0007669"/>
    <property type="project" value="InterPro"/>
</dbReference>
<proteinExistence type="predicted"/>
<reference evidence="5" key="1">
    <citation type="submission" date="2018-12" db="EMBL/GenBank/DDBJ databases">
        <title>Complete genome sequence of Paenibacillus sp. MBLB1234.</title>
        <authorList>
            <person name="Nam Y.-D."/>
            <person name="Kang J."/>
            <person name="Chung W.-H."/>
            <person name="Park Y.S."/>
        </authorList>
    </citation>
    <scope>NUCLEOTIDE SEQUENCE [LARGE SCALE GENOMIC DNA]</scope>
    <source>
        <strain evidence="5">MBLB1234</strain>
    </source>
</reference>
<name>A0A3Q9I791_9BACL</name>
<organism evidence="4 5">
    <name type="scientific">Paenibacillus lutimineralis</name>
    <dbReference type="NCBI Taxonomy" id="2707005"/>
    <lineage>
        <taxon>Bacteria</taxon>
        <taxon>Bacillati</taxon>
        <taxon>Bacillota</taxon>
        <taxon>Bacilli</taxon>
        <taxon>Bacillales</taxon>
        <taxon>Paenibacillaceae</taxon>
        <taxon>Paenibacillus</taxon>
    </lineage>
</organism>
<dbReference type="Pfam" id="PF02463">
    <property type="entry name" value="SMC_N"/>
    <property type="match status" value="1"/>
</dbReference>
<dbReference type="InterPro" id="IPR038729">
    <property type="entry name" value="Rad50/SbcC_AAA"/>
</dbReference>
<evidence type="ECO:0000313" key="5">
    <source>
        <dbReference type="Proteomes" id="UP000270678"/>
    </source>
</evidence>
<dbReference type="SUPFAM" id="SSF52540">
    <property type="entry name" value="P-loop containing nucleoside triphosphate hydrolases"/>
    <property type="match status" value="2"/>
</dbReference>
<evidence type="ECO:0000259" key="2">
    <source>
        <dbReference type="Pfam" id="PF02463"/>
    </source>
</evidence>
<feature type="coiled-coil region" evidence="1">
    <location>
        <begin position="599"/>
        <end position="633"/>
    </location>
</feature>
<keyword evidence="5" id="KW-1185">Reference proteome</keyword>
<dbReference type="PANTHER" id="PTHR43977">
    <property type="entry name" value="STRUCTURAL MAINTENANCE OF CHROMOSOMES PROTEIN 3"/>
    <property type="match status" value="1"/>
</dbReference>
<protein>
    <submittedName>
        <fullName evidence="4">Chromosome segregation protein SMC</fullName>
    </submittedName>
</protein>
<feature type="coiled-coil region" evidence="1">
    <location>
        <begin position="661"/>
        <end position="784"/>
    </location>
</feature>
<feature type="domain" description="RecF/RecN/SMC N-terminal" evidence="2">
    <location>
        <begin position="594"/>
        <end position="1051"/>
    </location>
</feature>
<accession>A0A3Q9I791</accession>